<organism evidence="2">
    <name type="scientific">marine sediment metagenome</name>
    <dbReference type="NCBI Taxonomy" id="412755"/>
    <lineage>
        <taxon>unclassified sequences</taxon>
        <taxon>metagenomes</taxon>
        <taxon>ecological metagenomes</taxon>
    </lineage>
</organism>
<proteinExistence type="predicted"/>
<dbReference type="AlphaFoldDB" id="A0A0F9PP91"/>
<evidence type="ECO:0000256" key="1">
    <source>
        <dbReference type="SAM" id="MobiDB-lite"/>
    </source>
</evidence>
<protein>
    <submittedName>
        <fullName evidence="2">Uncharacterized protein</fullName>
    </submittedName>
</protein>
<comment type="caution">
    <text evidence="2">The sequence shown here is derived from an EMBL/GenBank/DDBJ whole genome shotgun (WGS) entry which is preliminary data.</text>
</comment>
<feature type="compositionally biased region" description="Acidic residues" evidence="1">
    <location>
        <begin position="214"/>
        <end position="232"/>
    </location>
</feature>
<evidence type="ECO:0000313" key="2">
    <source>
        <dbReference type="EMBL" id="KKN31999.1"/>
    </source>
</evidence>
<feature type="region of interest" description="Disordered" evidence="1">
    <location>
        <begin position="206"/>
        <end position="232"/>
    </location>
</feature>
<name>A0A0F9PP91_9ZZZZ</name>
<dbReference type="EMBL" id="LAZR01002285">
    <property type="protein sequence ID" value="KKN31999.1"/>
    <property type="molecule type" value="Genomic_DNA"/>
</dbReference>
<accession>A0A0F9PP91</accession>
<sequence length="232" mass="26242">MIETYTTEDGLVLKLKRVTQVLLNAVSERVKQEWAKNNEPVEIPTFTVDEGKADAQRFQHRVTEKGNTLDIKDDPKQTRINRIMWDAHKDALERLASAQQEAQAQAMFMFGIVCDFPEEGEWTAQLKFAGLEVPEDPIEKRFAYLWYYALSVYDKKMLISILEVLSLGKMVKPEQMSLFRRRAASAMDGIAEGIFDEAFDALDEAADSRRELDGEPELSGGEDGEGVEDTVG</sequence>
<gene>
    <name evidence="2" type="ORF">LCGC14_0818350</name>
</gene>
<reference evidence="2" key="1">
    <citation type="journal article" date="2015" name="Nature">
        <title>Complex archaea that bridge the gap between prokaryotes and eukaryotes.</title>
        <authorList>
            <person name="Spang A."/>
            <person name="Saw J.H."/>
            <person name="Jorgensen S.L."/>
            <person name="Zaremba-Niedzwiedzka K."/>
            <person name="Martijn J."/>
            <person name="Lind A.E."/>
            <person name="van Eijk R."/>
            <person name="Schleper C."/>
            <person name="Guy L."/>
            <person name="Ettema T.J."/>
        </authorList>
    </citation>
    <scope>NUCLEOTIDE SEQUENCE</scope>
</reference>